<evidence type="ECO:0000256" key="7">
    <source>
        <dbReference type="ARBA" id="ARBA00023264"/>
    </source>
</evidence>
<dbReference type="Pfam" id="PF13091">
    <property type="entry name" value="PLDc_2"/>
    <property type="match status" value="1"/>
</dbReference>
<evidence type="ECO:0000256" key="3">
    <source>
        <dbReference type="ARBA" id="ARBA00022679"/>
    </source>
</evidence>
<evidence type="ECO:0000256" key="5">
    <source>
        <dbReference type="ARBA" id="ARBA00023098"/>
    </source>
</evidence>
<dbReference type="Proteomes" id="UP000683585">
    <property type="component" value="Chromosome"/>
</dbReference>
<dbReference type="PIRSF" id="PIRSF000850">
    <property type="entry name" value="Phospholipase_D_PSS"/>
    <property type="match status" value="1"/>
</dbReference>
<protein>
    <submittedName>
        <fullName evidence="9">CDP-diacylglycerol--serine O-phosphatidyltransferase</fullName>
        <ecNumber evidence="9">2.7.8.8</ecNumber>
    </submittedName>
</protein>
<dbReference type="InterPro" id="IPR016270">
    <property type="entry name" value="PGS1"/>
</dbReference>
<comment type="similarity">
    <text evidence="1">Belongs to the CDP-alcohol phosphatidyltransferase class-II family.</text>
</comment>
<proteinExistence type="inferred from homology"/>
<evidence type="ECO:0000256" key="1">
    <source>
        <dbReference type="ARBA" id="ARBA00010682"/>
    </source>
</evidence>
<dbReference type="PANTHER" id="PTHR12586:SF1">
    <property type="entry name" value="CDP-DIACYLGLYCEROL--GLYCEROL-3-PHOSPHATE 3-PHOSPHATIDYLTRANSFERASE, MITOCHONDRIAL"/>
    <property type="match status" value="1"/>
</dbReference>
<keyword evidence="6" id="KW-0594">Phospholipid biosynthesis</keyword>
<evidence type="ECO:0000256" key="4">
    <source>
        <dbReference type="ARBA" id="ARBA00022737"/>
    </source>
</evidence>
<dbReference type="InterPro" id="IPR001736">
    <property type="entry name" value="PLipase_D/transphosphatidylase"/>
</dbReference>
<keyword evidence="10" id="KW-1185">Reference proteome</keyword>
<dbReference type="GO" id="GO:0032049">
    <property type="term" value="P:cardiolipin biosynthetic process"/>
    <property type="evidence" value="ECO:0007669"/>
    <property type="project" value="InterPro"/>
</dbReference>
<dbReference type="EMBL" id="LR890047">
    <property type="protein sequence ID" value="CAD6506880.1"/>
    <property type="molecule type" value="Genomic_DNA"/>
</dbReference>
<dbReference type="GO" id="GO:0005829">
    <property type="term" value="C:cytosol"/>
    <property type="evidence" value="ECO:0007669"/>
    <property type="project" value="TreeGrafter"/>
</dbReference>
<keyword evidence="5" id="KW-0443">Lipid metabolism</keyword>
<dbReference type="AlphaFoldDB" id="A0A8E4EXS6"/>
<feature type="domain" description="PLD phosphodiesterase" evidence="8">
    <location>
        <begin position="134"/>
        <end position="160"/>
    </location>
</feature>
<keyword evidence="3 9" id="KW-0808">Transferase</keyword>
<dbReference type="CDD" id="cd09134">
    <property type="entry name" value="PLDc_PSS_G_neg_1"/>
    <property type="match status" value="1"/>
</dbReference>
<dbReference type="KEGG" id="ptf:PROFFT_A_00150"/>
<feature type="domain" description="PLD phosphodiesterase" evidence="8">
    <location>
        <begin position="353"/>
        <end position="380"/>
    </location>
</feature>
<dbReference type="SMART" id="SM00155">
    <property type="entry name" value="PLDc"/>
    <property type="match status" value="2"/>
</dbReference>
<evidence type="ECO:0000256" key="2">
    <source>
        <dbReference type="ARBA" id="ARBA00022516"/>
    </source>
</evidence>
<accession>A0A8E4EXS6</accession>
<dbReference type="EC" id="2.7.8.8" evidence="9"/>
<reference evidence="9" key="1">
    <citation type="submission" date="2020-10" db="EMBL/GenBank/DDBJ databases">
        <authorList>
            <person name="Szabo G."/>
        </authorList>
    </citation>
    <scope>NUCLEOTIDE SEQUENCE</scope>
    <source>
        <strain evidence="9">PROFFT</strain>
    </source>
</reference>
<dbReference type="Gene3D" id="3.30.870.10">
    <property type="entry name" value="Endonuclease Chain A"/>
    <property type="match status" value="2"/>
</dbReference>
<gene>
    <name evidence="9" type="primary">pssA</name>
    <name evidence="9" type="ORF">PROFFT_A_00150</name>
</gene>
<dbReference type="NCBIfam" id="NF006946">
    <property type="entry name" value="PRK09428.1"/>
    <property type="match status" value="1"/>
</dbReference>
<dbReference type="GO" id="GO:0008444">
    <property type="term" value="F:CDP-diacylglycerol-glycerol-3-phosphate 3-phosphatidyltransferase activity"/>
    <property type="evidence" value="ECO:0007669"/>
    <property type="project" value="InterPro"/>
</dbReference>
<evidence type="ECO:0000313" key="10">
    <source>
        <dbReference type="Proteomes" id="UP000683585"/>
    </source>
</evidence>
<sequence>MILYKLKTIQHKQYLEQLPKLPQKVEGLNTLFSPEDFRIALINAILHASSRIYITALFLENDDGGRDILNALYLAKRQCPDLKISVLVDWHRAQRGRIGAGCSKTNSDWYCFIAEQYPNISVPIYGIPVNTREALGVFHVKGFIVDNSVIYSGASLNDVYLHRHTQYRYDRYHFIENAFLANSMSIYIEDKLLTNPAVHRLDRKDRPKSSKIRHKIRQFRHILRSCAYTVPSLASNNELALTPITGLGRHSLLNKTIHNLMRSAVDKVTLCTPYFNMPSLLVRNIIFLLRQNKQVEIIVGDKKANDFYIPESEPFNIIGTLPYFYEMNLRHFIMRLQRFIDNGQLIVRIWKCDQHTFHVKGIWVDHEWQLITGSNLNPRAWLLDLENAVLIHDPKHQLDNQFQKERGYIQTNTDIIRSYYDIDTIYQYPKKVRKLIKRVSRIRIDLIIRRIL</sequence>
<evidence type="ECO:0000256" key="6">
    <source>
        <dbReference type="ARBA" id="ARBA00023209"/>
    </source>
</evidence>
<organism evidence="9 10">
    <name type="scientific">Candidatus Profftia tarda</name>
    <dbReference type="NCBI Taxonomy" id="1177216"/>
    <lineage>
        <taxon>Bacteria</taxon>
        <taxon>Pseudomonadati</taxon>
        <taxon>Pseudomonadota</taxon>
        <taxon>Gammaproteobacteria</taxon>
        <taxon>Enterobacterales</taxon>
        <taxon>Enterobacteriaceae</taxon>
        <taxon>Candidatus Profftia</taxon>
    </lineage>
</organism>
<dbReference type="GO" id="GO:0003882">
    <property type="term" value="F:CDP-diacylglycerol-serine O-phosphatidyltransferase activity"/>
    <property type="evidence" value="ECO:0007669"/>
    <property type="project" value="UniProtKB-EC"/>
</dbReference>
<evidence type="ECO:0000313" key="9">
    <source>
        <dbReference type="EMBL" id="CAD6506880.1"/>
    </source>
</evidence>
<keyword evidence="7" id="KW-1208">Phospholipid metabolism</keyword>
<dbReference type="SUPFAM" id="SSF56024">
    <property type="entry name" value="Phospholipase D/nuclease"/>
    <property type="match status" value="2"/>
</dbReference>
<dbReference type="InterPro" id="IPR025202">
    <property type="entry name" value="PLD-like_dom"/>
</dbReference>
<keyword evidence="2" id="KW-0444">Lipid biosynthesis</keyword>
<keyword evidence="4" id="KW-0677">Repeat</keyword>
<evidence type="ECO:0000259" key="8">
    <source>
        <dbReference type="SMART" id="SM00155"/>
    </source>
</evidence>
<dbReference type="PANTHER" id="PTHR12586">
    <property type="entry name" value="CDP-DIACYLGLYCEROL--SERINE O-PHOSPHATIDYLTRANSFERASE"/>
    <property type="match status" value="1"/>
</dbReference>
<name>A0A8E4EXS6_9ENTR</name>